<dbReference type="PANTHER" id="PTHR38674:SF1">
    <property type="entry name" value="ALKANE 1-MONOOXYGENASE 1"/>
    <property type="match status" value="1"/>
</dbReference>
<dbReference type="EMBL" id="JH611164">
    <property type="protein sequence ID" value="EJP73842.1"/>
    <property type="molecule type" value="Genomic_DNA"/>
</dbReference>
<evidence type="ECO:0000256" key="6">
    <source>
        <dbReference type="ARBA" id="ARBA00022723"/>
    </source>
</evidence>
<dbReference type="HOGENOM" id="CLU_044462_2_0_6"/>
<keyword evidence="10" id="KW-0503">Monooxygenase</keyword>
<dbReference type="AlphaFoldDB" id="J4V5X5"/>
<protein>
    <submittedName>
        <fullName evidence="14">Putative oxidoreductase</fullName>
    </submittedName>
</protein>
<keyword evidence="5 12" id="KW-0812">Transmembrane</keyword>
<evidence type="ECO:0000256" key="5">
    <source>
        <dbReference type="ARBA" id="ARBA00022692"/>
    </source>
</evidence>
<feature type="transmembrane region" description="Helical" evidence="12">
    <location>
        <begin position="227"/>
        <end position="260"/>
    </location>
</feature>
<accession>J4V5X5</accession>
<dbReference type="InterPro" id="IPR033885">
    <property type="entry name" value="AlkB/XylM"/>
</dbReference>
<dbReference type="PANTHER" id="PTHR38674">
    <property type="entry name" value="ALKANE 1-MONOOXYGENASE 1"/>
    <property type="match status" value="1"/>
</dbReference>
<feature type="transmembrane region" description="Helical" evidence="12">
    <location>
        <begin position="119"/>
        <end position="137"/>
    </location>
</feature>
<evidence type="ECO:0000256" key="2">
    <source>
        <dbReference type="ARBA" id="ARBA00010823"/>
    </source>
</evidence>
<evidence type="ECO:0000256" key="3">
    <source>
        <dbReference type="ARBA" id="ARBA00022475"/>
    </source>
</evidence>
<feature type="transmembrane region" description="Helical" evidence="12">
    <location>
        <begin position="328"/>
        <end position="345"/>
    </location>
</feature>
<gene>
    <name evidence="14" type="ORF">NT02SARS_0509</name>
</gene>
<comment type="subcellular location">
    <subcellularLocation>
        <location evidence="1">Cell inner membrane</location>
        <topology evidence="1">Multi-pass membrane protein</topology>
    </subcellularLocation>
</comment>
<dbReference type="Proteomes" id="UP000010116">
    <property type="component" value="Unassembled WGS sequence"/>
</dbReference>
<keyword evidence="7 12" id="KW-1133">Transmembrane helix</keyword>
<evidence type="ECO:0000256" key="4">
    <source>
        <dbReference type="ARBA" id="ARBA00022519"/>
    </source>
</evidence>
<sequence length="383" mass="43623">MKLYVNLRYLIVPISSLVTLFGIFLGGIYAWIGVILFGIYTIIDTVTKDIHLRAETDDDGNSFGIKQFQYLVMYFMLPVFISLQLALAWRIFQYADSSIIEAAYFAGFAYESGINTTNLIGATLSAALWAGLGIIYGHELSHNKKEGFLVSRLIMALSGASHFTYAHVYNHHLDLGHQDDPATAPRGRNVYWHTWLSHIGQSKFSFDMEKKKLSKQNKSFLSFDNRWILGYVYSLPSIILFVWAGGLIGLLALAAVWVIANFLLEALNFMGHYGLIREEGRPVEHRHSWDNDSVFTSWFFIEIGRQCDHHVRGETYFWELDDVGGPNYGIGYFSLFVLTLVPPLFRSYVKKHLDNWDQNYATDAEKVIAKQFESKNFTAQAAS</sequence>
<dbReference type="GO" id="GO:0004497">
    <property type="term" value="F:monooxygenase activity"/>
    <property type="evidence" value="ECO:0007669"/>
    <property type="project" value="UniProtKB-KW"/>
</dbReference>
<keyword evidence="3" id="KW-1003">Cell membrane</keyword>
<keyword evidence="11 12" id="KW-0472">Membrane</keyword>
<evidence type="ECO:0000256" key="9">
    <source>
        <dbReference type="ARBA" id="ARBA00023004"/>
    </source>
</evidence>
<reference evidence="14 15" key="1">
    <citation type="journal article" date="2012" name="ISME J.">
        <title>Genomic insights to SAR86, an abundant and uncultivated marine bacterial lineage.</title>
        <authorList>
            <person name="Dupont C.L."/>
            <person name="Rusch D.B."/>
            <person name="Yooseph S."/>
            <person name="Lombardo M.J."/>
            <person name="Richter R.A."/>
            <person name="Valas R."/>
            <person name="Novotny M."/>
            <person name="Yee-Greenbaum J."/>
            <person name="Selengut J.D."/>
            <person name="Haft D.H."/>
            <person name="Halpern A.L."/>
            <person name="Lasken R.S."/>
            <person name="Nealson K."/>
            <person name="Friedman R."/>
            <person name="Venter J.C."/>
        </authorList>
    </citation>
    <scope>NUCLEOTIDE SEQUENCE [LARGE SCALE GENOMIC DNA]</scope>
</reference>
<feature type="transmembrane region" description="Helical" evidence="12">
    <location>
        <begin position="71"/>
        <end position="92"/>
    </location>
</feature>
<evidence type="ECO:0000256" key="11">
    <source>
        <dbReference type="ARBA" id="ARBA00023136"/>
    </source>
</evidence>
<feature type="transmembrane region" description="Helical" evidence="12">
    <location>
        <begin position="20"/>
        <end position="43"/>
    </location>
</feature>
<evidence type="ECO:0000259" key="13">
    <source>
        <dbReference type="Pfam" id="PF00487"/>
    </source>
</evidence>
<name>J4V5X5_9GAMM</name>
<evidence type="ECO:0000256" key="7">
    <source>
        <dbReference type="ARBA" id="ARBA00022989"/>
    </source>
</evidence>
<evidence type="ECO:0000256" key="10">
    <source>
        <dbReference type="ARBA" id="ARBA00023033"/>
    </source>
</evidence>
<evidence type="ECO:0000313" key="14">
    <source>
        <dbReference type="EMBL" id="EJP73842.1"/>
    </source>
</evidence>
<dbReference type="InterPro" id="IPR005804">
    <property type="entry name" value="FA_desaturase_dom"/>
</dbReference>
<keyword evidence="6" id="KW-0479">Metal-binding</keyword>
<evidence type="ECO:0000313" key="15">
    <source>
        <dbReference type="Proteomes" id="UP000010116"/>
    </source>
</evidence>
<keyword evidence="8" id="KW-0560">Oxidoreductase</keyword>
<dbReference type="GO" id="GO:0046872">
    <property type="term" value="F:metal ion binding"/>
    <property type="evidence" value="ECO:0007669"/>
    <property type="project" value="UniProtKB-KW"/>
</dbReference>
<dbReference type="GO" id="GO:0006629">
    <property type="term" value="P:lipid metabolic process"/>
    <property type="evidence" value="ECO:0007669"/>
    <property type="project" value="InterPro"/>
</dbReference>
<evidence type="ECO:0000256" key="12">
    <source>
        <dbReference type="SAM" id="Phobius"/>
    </source>
</evidence>
<proteinExistence type="inferred from homology"/>
<feature type="domain" description="Fatty acid desaturase" evidence="13">
    <location>
        <begin position="120"/>
        <end position="323"/>
    </location>
</feature>
<dbReference type="GO" id="GO:0005886">
    <property type="term" value="C:plasma membrane"/>
    <property type="evidence" value="ECO:0007669"/>
    <property type="project" value="UniProtKB-SubCell"/>
</dbReference>
<evidence type="ECO:0000256" key="1">
    <source>
        <dbReference type="ARBA" id="ARBA00004429"/>
    </source>
</evidence>
<dbReference type="Pfam" id="PF00487">
    <property type="entry name" value="FA_desaturase"/>
    <property type="match status" value="1"/>
</dbReference>
<keyword evidence="4" id="KW-0997">Cell inner membrane</keyword>
<keyword evidence="9" id="KW-0408">Iron</keyword>
<evidence type="ECO:0000256" key="8">
    <source>
        <dbReference type="ARBA" id="ARBA00023002"/>
    </source>
</evidence>
<organism evidence="14 15">
    <name type="scientific">SAR86 cluster bacterium SAR86B</name>
    <dbReference type="NCBI Taxonomy" id="1123867"/>
    <lineage>
        <taxon>Bacteria</taxon>
        <taxon>Pseudomonadati</taxon>
        <taxon>Pseudomonadota</taxon>
        <taxon>Gammaproteobacteria</taxon>
        <taxon>SAR86 cluster</taxon>
    </lineage>
</organism>
<comment type="similarity">
    <text evidence="2">Belongs to the fatty acid desaturase type 1 family. AlkB subfamily.</text>
</comment>